<evidence type="ECO:0000313" key="2">
    <source>
        <dbReference type="Proteomes" id="UP000183120"/>
    </source>
</evidence>
<dbReference type="AlphaFoldDB" id="A0A1J4TX14"/>
<organism evidence="1 2">
    <name type="scientific">Candidatus Gottesmanbacteria bacterium CG1_02_37_22</name>
    <dbReference type="NCBI Taxonomy" id="1805209"/>
    <lineage>
        <taxon>Bacteria</taxon>
        <taxon>Candidatus Gottesmaniibacteriota</taxon>
    </lineage>
</organism>
<comment type="caution">
    <text evidence="1">The sequence shown here is derived from an EMBL/GenBank/DDBJ whole genome shotgun (WGS) entry which is preliminary data.</text>
</comment>
<evidence type="ECO:0000313" key="1">
    <source>
        <dbReference type="EMBL" id="OIO15149.1"/>
    </source>
</evidence>
<protein>
    <submittedName>
        <fullName evidence="1">Uncharacterized protein</fullName>
    </submittedName>
</protein>
<reference evidence="1 2" key="1">
    <citation type="journal article" date="2016" name="Environ. Microbiol.">
        <title>Genomic resolution of a cold subsurface aquifer community provides metabolic insights for novel microbes adapted to high CO concentrations.</title>
        <authorList>
            <person name="Probst A.J."/>
            <person name="Castelle C.J."/>
            <person name="Singh A."/>
            <person name="Brown C.T."/>
            <person name="Anantharaman K."/>
            <person name="Sharon I."/>
            <person name="Hug L.A."/>
            <person name="Burstein D."/>
            <person name="Emerson J.B."/>
            <person name="Thomas B.C."/>
            <person name="Banfield J.F."/>
        </authorList>
    </citation>
    <scope>NUCLEOTIDE SEQUENCE [LARGE SCALE GENOMIC DNA]</scope>
    <source>
        <strain evidence="1">CG1_02_37_22</strain>
    </source>
</reference>
<gene>
    <name evidence="1" type="ORF">AUJ73_01210</name>
</gene>
<sequence length="80" mass="9003">MIPKEQMTVSPIQVNYGGYHLPQDASDLICGAIHDKKTIRYGPVRQFEKGPITGFELSIDSSNPGTELVRRWNIEEMLKG</sequence>
<proteinExistence type="predicted"/>
<accession>A0A1J4TX14</accession>
<dbReference type="EMBL" id="MNUY01000017">
    <property type="protein sequence ID" value="OIO15149.1"/>
    <property type="molecule type" value="Genomic_DNA"/>
</dbReference>
<dbReference type="Proteomes" id="UP000183120">
    <property type="component" value="Unassembled WGS sequence"/>
</dbReference>
<name>A0A1J4TX14_9BACT</name>